<dbReference type="Pfam" id="PF00293">
    <property type="entry name" value="NUDIX"/>
    <property type="match status" value="1"/>
</dbReference>
<proteinExistence type="predicted"/>
<dbReference type="PROSITE" id="PS51462">
    <property type="entry name" value="NUDIX"/>
    <property type="match status" value="1"/>
</dbReference>
<dbReference type="RefSeq" id="WP_189349357.1">
    <property type="nucleotide sequence ID" value="NZ_BMXK01000005.1"/>
</dbReference>
<evidence type="ECO:0000256" key="1">
    <source>
        <dbReference type="ARBA" id="ARBA00001936"/>
    </source>
</evidence>
<dbReference type="InterPro" id="IPR039121">
    <property type="entry name" value="NUDT19"/>
</dbReference>
<evidence type="ECO:0000313" key="9">
    <source>
        <dbReference type="Proteomes" id="UP000642819"/>
    </source>
</evidence>
<keyword evidence="4" id="KW-0378">Hydrolase</keyword>
<evidence type="ECO:0000256" key="3">
    <source>
        <dbReference type="ARBA" id="ARBA00022723"/>
    </source>
</evidence>
<reference evidence="9" key="1">
    <citation type="journal article" date="2019" name="Int. J. Syst. Evol. Microbiol.">
        <title>The Global Catalogue of Microorganisms (GCM) 10K type strain sequencing project: providing services to taxonomists for standard genome sequencing and annotation.</title>
        <authorList>
            <consortium name="The Broad Institute Genomics Platform"/>
            <consortium name="The Broad Institute Genome Sequencing Center for Infectious Disease"/>
            <person name="Wu L."/>
            <person name="Ma J."/>
        </authorList>
    </citation>
    <scope>NUCLEOTIDE SEQUENCE [LARGE SCALE GENOMIC DNA]</scope>
    <source>
        <strain evidence="9">KCTC 19466</strain>
    </source>
</reference>
<evidence type="ECO:0000256" key="2">
    <source>
        <dbReference type="ARBA" id="ARBA00001946"/>
    </source>
</evidence>
<evidence type="ECO:0000256" key="5">
    <source>
        <dbReference type="ARBA" id="ARBA00022842"/>
    </source>
</evidence>
<evidence type="ECO:0000256" key="4">
    <source>
        <dbReference type="ARBA" id="ARBA00022801"/>
    </source>
</evidence>
<name>A0ABQ3GGD0_9MICC</name>
<evidence type="ECO:0000256" key="6">
    <source>
        <dbReference type="ARBA" id="ARBA00023211"/>
    </source>
</evidence>
<dbReference type="Gene3D" id="3.90.79.10">
    <property type="entry name" value="Nucleoside Triphosphate Pyrophosphohydrolase"/>
    <property type="match status" value="2"/>
</dbReference>
<gene>
    <name evidence="8" type="ORF">GCM10008096_13290</name>
</gene>
<dbReference type="SUPFAM" id="SSF55811">
    <property type="entry name" value="Nudix"/>
    <property type="match status" value="1"/>
</dbReference>
<dbReference type="Proteomes" id="UP000642819">
    <property type="component" value="Unassembled WGS sequence"/>
</dbReference>
<dbReference type="InterPro" id="IPR000086">
    <property type="entry name" value="NUDIX_hydrolase_dom"/>
</dbReference>
<comment type="cofactor">
    <cofactor evidence="1">
        <name>Mn(2+)</name>
        <dbReference type="ChEBI" id="CHEBI:29035"/>
    </cofactor>
</comment>
<dbReference type="CDD" id="cd18870">
    <property type="entry name" value="NUDIX_AcylCoAdiphos_Nudt19"/>
    <property type="match status" value="1"/>
</dbReference>
<keyword evidence="5" id="KW-0460">Magnesium</keyword>
<organism evidence="8 9">
    <name type="scientific">Zhihengliuella salsuginis</name>
    <dbReference type="NCBI Taxonomy" id="578222"/>
    <lineage>
        <taxon>Bacteria</taxon>
        <taxon>Bacillati</taxon>
        <taxon>Actinomycetota</taxon>
        <taxon>Actinomycetes</taxon>
        <taxon>Micrococcales</taxon>
        <taxon>Micrococcaceae</taxon>
        <taxon>Zhihengliuella</taxon>
    </lineage>
</organism>
<comment type="caution">
    <text evidence="8">The sequence shown here is derived from an EMBL/GenBank/DDBJ whole genome shotgun (WGS) entry which is preliminary data.</text>
</comment>
<dbReference type="PANTHER" id="PTHR12318">
    <property type="entry name" value="TESTOSTERONE-REGULATED PROTEIN RP2"/>
    <property type="match status" value="1"/>
</dbReference>
<keyword evidence="3" id="KW-0479">Metal-binding</keyword>
<evidence type="ECO:0000259" key="7">
    <source>
        <dbReference type="PROSITE" id="PS51462"/>
    </source>
</evidence>
<dbReference type="PANTHER" id="PTHR12318:SF0">
    <property type="entry name" value="ACYL-COENZYME A DIPHOSPHATASE NUDT19"/>
    <property type="match status" value="1"/>
</dbReference>
<dbReference type="EMBL" id="BMXK01000005">
    <property type="protein sequence ID" value="GHD05023.1"/>
    <property type="molecule type" value="Genomic_DNA"/>
</dbReference>
<keyword evidence="9" id="KW-1185">Reference proteome</keyword>
<evidence type="ECO:0000313" key="8">
    <source>
        <dbReference type="EMBL" id="GHD05023.1"/>
    </source>
</evidence>
<dbReference type="InterPro" id="IPR015797">
    <property type="entry name" value="NUDIX_hydrolase-like_dom_sf"/>
</dbReference>
<feature type="domain" description="Nudix hydrolase" evidence="7">
    <location>
        <begin position="11"/>
        <end position="174"/>
    </location>
</feature>
<sequence>MTKDFPAPAPLAGDAASAVVIRDGAAGLEVLMLRRLDRGSFAGAWVFPGGYVDPEDTPVRFQYDDAASWGADVPVREVPAGLRAAARAAAVRETEEETGLVLNEADLVPTTCWVPPAASPKRMRAWYFLAPLAGGGGEIRLSPGEHSAAEWLTPADALARHGAGEMLLVPPTWFTLHGLAVLGGAGGVATVADAVADAVAAAESRAGGGAGAEFEQFRSQQFAEAGRKYVVWHGDEAWEDELAAAGHGPHLPEAPSPAGTHRLDVTALPWTYEREF</sequence>
<comment type="cofactor">
    <cofactor evidence="2">
        <name>Mg(2+)</name>
        <dbReference type="ChEBI" id="CHEBI:18420"/>
    </cofactor>
</comment>
<keyword evidence="6" id="KW-0464">Manganese</keyword>
<accession>A0ABQ3GGD0</accession>
<protein>
    <recommendedName>
        <fullName evidence="7">Nudix hydrolase domain-containing protein</fullName>
    </recommendedName>
</protein>